<feature type="transmembrane region" description="Helical" evidence="1">
    <location>
        <begin position="12"/>
        <end position="29"/>
    </location>
</feature>
<sequence length="279" mass="32346">MNSGYSKKKSETITTLGLVTAALSIVWYFTRDRKKRYTRCNLTNDELCDILISISNEVYPIMIELAHLITTMRKSLEYHSEESTKDIELLLCHGGFKDKIIQAQGRVLNSWEINDECLERLLISRCKSDNRINKLKFGLELMYKDAIRGVYPILPYLGTVPEFNSKYPSYTHEYTLNLLKELNRDKERRFTSIIEELGDLVSHTIVNPTVGSLPSVELSEKLQEVNTLSENHIIGSDEDKRLFTHAISLFSREKEFLLKRLEIEQEHSDNILNIINLDK</sequence>
<evidence type="ECO:0000256" key="1">
    <source>
        <dbReference type="SAM" id="Phobius"/>
    </source>
</evidence>
<gene>
    <name evidence="2" type="ORF">RS030_152334</name>
</gene>
<keyword evidence="1" id="KW-0472">Membrane</keyword>
<accession>A0AAV9Y117</accession>
<keyword evidence="3" id="KW-1185">Reference proteome</keyword>
<keyword evidence="1" id="KW-0812">Transmembrane</keyword>
<evidence type="ECO:0008006" key="4">
    <source>
        <dbReference type="Google" id="ProtNLM"/>
    </source>
</evidence>
<name>A0AAV9Y117_9CRYT</name>
<dbReference type="EMBL" id="JAWDEY010000006">
    <property type="protein sequence ID" value="KAK6590508.1"/>
    <property type="molecule type" value="Genomic_DNA"/>
</dbReference>
<organism evidence="2 3">
    <name type="scientific">Cryptosporidium xiaoi</name>
    <dbReference type="NCBI Taxonomy" id="659607"/>
    <lineage>
        <taxon>Eukaryota</taxon>
        <taxon>Sar</taxon>
        <taxon>Alveolata</taxon>
        <taxon>Apicomplexa</taxon>
        <taxon>Conoidasida</taxon>
        <taxon>Coccidia</taxon>
        <taxon>Eucoccidiorida</taxon>
        <taxon>Eimeriorina</taxon>
        <taxon>Cryptosporidiidae</taxon>
        <taxon>Cryptosporidium</taxon>
    </lineage>
</organism>
<dbReference type="AlphaFoldDB" id="A0AAV9Y117"/>
<evidence type="ECO:0000313" key="2">
    <source>
        <dbReference type="EMBL" id="KAK6590508.1"/>
    </source>
</evidence>
<protein>
    <recommendedName>
        <fullName evidence="4">Transmembrane protein</fullName>
    </recommendedName>
</protein>
<comment type="caution">
    <text evidence="2">The sequence shown here is derived from an EMBL/GenBank/DDBJ whole genome shotgun (WGS) entry which is preliminary data.</text>
</comment>
<evidence type="ECO:0000313" key="3">
    <source>
        <dbReference type="Proteomes" id="UP001311799"/>
    </source>
</evidence>
<reference evidence="2 3" key="1">
    <citation type="submission" date="2023-10" db="EMBL/GenBank/DDBJ databases">
        <title>Comparative genomics analysis reveals potential genetic determinants of host preference in Cryptosporidium xiaoi.</title>
        <authorList>
            <person name="Xiao L."/>
            <person name="Li J."/>
        </authorList>
    </citation>
    <scope>NUCLEOTIDE SEQUENCE [LARGE SCALE GENOMIC DNA]</scope>
    <source>
        <strain evidence="2 3">52996</strain>
    </source>
</reference>
<proteinExistence type="predicted"/>
<keyword evidence="1" id="KW-1133">Transmembrane helix</keyword>
<dbReference type="Proteomes" id="UP001311799">
    <property type="component" value="Unassembled WGS sequence"/>
</dbReference>